<dbReference type="Gene3D" id="1.10.10.10">
    <property type="entry name" value="Winged helix-like DNA-binding domain superfamily/Winged helix DNA-binding domain"/>
    <property type="match status" value="1"/>
</dbReference>
<evidence type="ECO:0000313" key="9">
    <source>
        <dbReference type="Proteomes" id="UP000193228"/>
    </source>
</evidence>
<gene>
    <name evidence="8" type="ORF">SAMN06265784_101521</name>
</gene>
<feature type="domain" description="HTH gntR-type" evidence="7">
    <location>
        <begin position="11"/>
        <end position="79"/>
    </location>
</feature>
<dbReference type="SUPFAM" id="SSF46785">
    <property type="entry name" value="Winged helix' DNA-binding domain"/>
    <property type="match status" value="1"/>
</dbReference>
<evidence type="ECO:0000256" key="6">
    <source>
        <dbReference type="SAM" id="MobiDB-lite"/>
    </source>
</evidence>
<dbReference type="RefSeq" id="WP_085480690.1">
    <property type="nucleotide sequence ID" value="NZ_FXAT01000001.1"/>
</dbReference>
<dbReference type="InterPro" id="IPR015421">
    <property type="entry name" value="PyrdxlP-dep_Trfase_major"/>
</dbReference>
<dbReference type="SUPFAM" id="SSF53383">
    <property type="entry name" value="PLP-dependent transferases"/>
    <property type="match status" value="1"/>
</dbReference>
<feature type="region of interest" description="Disordered" evidence="6">
    <location>
        <begin position="77"/>
        <end position="103"/>
    </location>
</feature>
<keyword evidence="4 8" id="KW-0238">DNA-binding</keyword>
<dbReference type="InterPro" id="IPR000524">
    <property type="entry name" value="Tscrpt_reg_HTH_GntR"/>
</dbReference>
<dbReference type="Gene3D" id="3.90.1150.10">
    <property type="entry name" value="Aspartate Aminotransferase, domain 1"/>
    <property type="match status" value="1"/>
</dbReference>
<keyword evidence="8" id="KW-0808">Transferase</keyword>
<name>A0A1X7IBJ0_9BURK</name>
<evidence type="ECO:0000313" key="8">
    <source>
        <dbReference type="EMBL" id="SMG12019.1"/>
    </source>
</evidence>
<keyword evidence="9" id="KW-1185">Reference proteome</keyword>
<dbReference type="InterPro" id="IPR036390">
    <property type="entry name" value="WH_DNA-bd_sf"/>
</dbReference>
<reference evidence="9" key="1">
    <citation type="submission" date="2017-04" db="EMBL/GenBank/DDBJ databases">
        <authorList>
            <person name="Varghese N."/>
            <person name="Submissions S."/>
        </authorList>
    </citation>
    <scope>NUCLEOTIDE SEQUENCE [LARGE SCALE GENOMIC DNA]</scope>
    <source>
        <strain evidence="9">LMG 29540</strain>
    </source>
</reference>
<evidence type="ECO:0000256" key="2">
    <source>
        <dbReference type="ARBA" id="ARBA00022898"/>
    </source>
</evidence>
<dbReference type="GO" id="GO:0003700">
    <property type="term" value="F:DNA-binding transcription factor activity"/>
    <property type="evidence" value="ECO:0007669"/>
    <property type="project" value="InterPro"/>
</dbReference>
<dbReference type="OrthoDB" id="5450856at2"/>
<dbReference type="SMART" id="SM00345">
    <property type="entry name" value="HTH_GNTR"/>
    <property type="match status" value="1"/>
</dbReference>
<sequence>MFKLTREEIREGKADSIRRAIERAILDERLKPGDALPTVRSLAEDLGINKNTVVAAYRQLQQAGLVTADGRRGSTVFAQASSRQDRGASARDSRQTLSVRDGNPDIEFLPDEAEIRNALGRMTVAHHLYGERRNFGPFLDWATERFAADHVDVPHGVFVSAGALDLVERALSAFGLEPGDRVAVEDPSYMTLLALARSMGFQLLPLELDQNGIVPASLRGALKRGAKAVLTCSRSQNPTGIATSKSRAAELKRVAGSAGEVLFIDDDHSNLLELAPYYAWHTDAPRWLTVRSLSKLLGPDFRIAVSTGDAETIAQLESRQSVGMGWISTFLQRLAFELLTSASVQKKITAAGLAYRDRYQSLQAALKKKGFKVTGSAGLNLWIPIQNETEVAERLFDAGWLVCPGREFCVTEQPGIRVTSSRMTTQQSLAFTEALLSISHSTATTLIA</sequence>
<dbReference type="STRING" id="1515439.SAMN06265784_101521"/>
<dbReference type="PROSITE" id="PS50949">
    <property type="entry name" value="HTH_GNTR"/>
    <property type="match status" value="1"/>
</dbReference>
<dbReference type="Proteomes" id="UP000193228">
    <property type="component" value="Unassembled WGS sequence"/>
</dbReference>
<keyword evidence="2" id="KW-0663">Pyridoxal phosphate</keyword>
<proteinExistence type="inferred from homology"/>
<accession>A0A1X7IBJ0</accession>
<organism evidence="8 9">
    <name type="scientific">Paraburkholderia susongensis</name>
    <dbReference type="NCBI Taxonomy" id="1515439"/>
    <lineage>
        <taxon>Bacteria</taxon>
        <taxon>Pseudomonadati</taxon>
        <taxon>Pseudomonadota</taxon>
        <taxon>Betaproteobacteria</taxon>
        <taxon>Burkholderiales</taxon>
        <taxon>Burkholderiaceae</taxon>
        <taxon>Paraburkholderia</taxon>
    </lineage>
</organism>
<evidence type="ECO:0000256" key="1">
    <source>
        <dbReference type="ARBA" id="ARBA00005384"/>
    </source>
</evidence>
<evidence type="ECO:0000256" key="3">
    <source>
        <dbReference type="ARBA" id="ARBA00023015"/>
    </source>
</evidence>
<dbReference type="InterPro" id="IPR036388">
    <property type="entry name" value="WH-like_DNA-bd_sf"/>
</dbReference>
<feature type="compositionally biased region" description="Basic and acidic residues" evidence="6">
    <location>
        <begin position="83"/>
        <end position="94"/>
    </location>
</feature>
<protein>
    <submittedName>
        <fullName evidence="8">DNA-binding transcriptional regulator, MocR family, contains an aminotransferase domain</fullName>
    </submittedName>
</protein>
<dbReference type="CDD" id="cd00609">
    <property type="entry name" value="AAT_like"/>
    <property type="match status" value="1"/>
</dbReference>
<evidence type="ECO:0000259" key="7">
    <source>
        <dbReference type="PROSITE" id="PS50949"/>
    </source>
</evidence>
<dbReference type="PANTHER" id="PTHR46577:SF1">
    <property type="entry name" value="HTH-TYPE TRANSCRIPTIONAL REGULATORY PROTEIN GABR"/>
    <property type="match status" value="1"/>
</dbReference>
<dbReference type="EMBL" id="FXAT01000001">
    <property type="protein sequence ID" value="SMG12019.1"/>
    <property type="molecule type" value="Genomic_DNA"/>
</dbReference>
<keyword evidence="5" id="KW-0804">Transcription</keyword>
<dbReference type="Gene3D" id="3.40.640.10">
    <property type="entry name" value="Type I PLP-dependent aspartate aminotransferase-like (Major domain)"/>
    <property type="match status" value="1"/>
</dbReference>
<dbReference type="PANTHER" id="PTHR46577">
    <property type="entry name" value="HTH-TYPE TRANSCRIPTIONAL REGULATORY PROTEIN GABR"/>
    <property type="match status" value="1"/>
</dbReference>
<keyword evidence="3" id="KW-0805">Transcription regulation</keyword>
<dbReference type="GO" id="GO:0008483">
    <property type="term" value="F:transaminase activity"/>
    <property type="evidence" value="ECO:0007669"/>
    <property type="project" value="UniProtKB-KW"/>
</dbReference>
<evidence type="ECO:0000256" key="4">
    <source>
        <dbReference type="ARBA" id="ARBA00023125"/>
    </source>
</evidence>
<dbReference type="InterPro" id="IPR015422">
    <property type="entry name" value="PyrdxlP-dep_Trfase_small"/>
</dbReference>
<dbReference type="Pfam" id="PF00155">
    <property type="entry name" value="Aminotran_1_2"/>
    <property type="match status" value="1"/>
</dbReference>
<dbReference type="Pfam" id="PF00392">
    <property type="entry name" value="GntR"/>
    <property type="match status" value="1"/>
</dbReference>
<dbReference type="GO" id="GO:0030170">
    <property type="term" value="F:pyridoxal phosphate binding"/>
    <property type="evidence" value="ECO:0007669"/>
    <property type="project" value="InterPro"/>
</dbReference>
<dbReference type="CDD" id="cd07377">
    <property type="entry name" value="WHTH_GntR"/>
    <property type="match status" value="1"/>
</dbReference>
<dbReference type="InterPro" id="IPR004839">
    <property type="entry name" value="Aminotransferase_I/II_large"/>
</dbReference>
<dbReference type="AlphaFoldDB" id="A0A1X7IBJ0"/>
<dbReference type="InterPro" id="IPR015424">
    <property type="entry name" value="PyrdxlP-dep_Trfase"/>
</dbReference>
<dbReference type="InterPro" id="IPR051446">
    <property type="entry name" value="HTH_trans_reg/aminotransferase"/>
</dbReference>
<dbReference type="GO" id="GO:0003677">
    <property type="term" value="F:DNA binding"/>
    <property type="evidence" value="ECO:0007669"/>
    <property type="project" value="UniProtKB-KW"/>
</dbReference>
<comment type="similarity">
    <text evidence="1">In the C-terminal section; belongs to the class-I pyridoxal-phosphate-dependent aminotransferase family.</text>
</comment>
<evidence type="ECO:0000256" key="5">
    <source>
        <dbReference type="ARBA" id="ARBA00023163"/>
    </source>
</evidence>
<keyword evidence="8" id="KW-0032">Aminotransferase</keyword>